<keyword evidence="3" id="KW-1185">Reference proteome</keyword>
<feature type="region of interest" description="Disordered" evidence="1">
    <location>
        <begin position="355"/>
        <end position="388"/>
    </location>
</feature>
<dbReference type="Proteomes" id="UP001239445">
    <property type="component" value="Unassembled WGS sequence"/>
</dbReference>
<feature type="compositionally biased region" description="Pro residues" evidence="1">
    <location>
        <begin position="358"/>
        <end position="370"/>
    </location>
</feature>
<accession>A0AAJ0BIP5</accession>
<evidence type="ECO:0000313" key="3">
    <source>
        <dbReference type="Proteomes" id="UP001239445"/>
    </source>
</evidence>
<feature type="region of interest" description="Disordered" evidence="1">
    <location>
        <begin position="41"/>
        <end position="75"/>
    </location>
</feature>
<dbReference type="EMBL" id="MU839830">
    <property type="protein sequence ID" value="KAK1757893.1"/>
    <property type="molecule type" value="Genomic_DNA"/>
</dbReference>
<organism evidence="2 3">
    <name type="scientific">Echria macrotheca</name>
    <dbReference type="NCBI Taxonomy" id="438768"/>
    <lineage>
        <taxon>Eukaryota</taxon>
        <taxon>Fungi</taxon>
        <taxon>Dikarya</taxon>
        <taxon>Ascomycota</taxon>
        <taxon>Pezizomycotina</taxon>
        <taxon>Sordariomycetes</taxon>
        <taxon>Sordariomycetidae</taxon>
        <taxon>Sordariales</taxon>
        <taxon>Schizotheciaceae</taxon>
        <taxon>Echria</taxon>
    </lineage>
</organism>
<name>A0AAJ0BIP5_9PEZI</name>
<sequence length="409" mass="45029">MAKDDPLIEVEPLSIFPVDFRPADEVAAAELAAAEVAYTPTGGSRTSAAASGTAGMTSGASSQRTSFWSQSQSAAGHGSMVPPNIFGAELAAFQKNLGMCAGLSEEDADMEERNLRNHLVERLRRYMKAVGRIMALWKDMSGLGDREDTDSEDSDGESVIQVMHQPIDNVFQENVEFFGNIVPGWYQGGHLIPGDNDLGRLPTGESERYLSGWVQCMLLPMSPRVQALWDRYAFSLRPIEFAPDPVHQILLQMVWLKYTHVDGGALGGKSHLLQENTSYVPLRQRITHGGTFRLVTGNPTYYTKESGGQPLPWLKLLEMRHAVQKVMAGAKACISSYEIMGMDFDTMAVILPQIGVKPPDPPPIPDPNPGPNAGANPHPKPLEDVRTKELFKHAWKRVGKRAPWKDKKK</sequence>
<comment type="caution">
    <text evidence="2">The sequence shown here is derived from an EMBL/GenBank/DDBJ whole genome shotgun (WGS) entry which is preliminary data.</text>
</comment>
<proteinExistence type="predicted"/>
<evidence type="ECO:0000256" key="1">
    <source>
        <dbReference type="SAM" id="MobiDB-lite"/>
    </source>
</evidence>
<protein>
    <submittedName>
        <fullName evidence="2">Uncharacterized protein</fullName>
    </submittedName>
</protein>
<feature type="compositionally biased region" description="Polar residues" evidence="1">
    <location>
        <begin position="63"/>
        <end position="74"/>
    </location>
</feature>
<feature type="compositionally biased region" description="Low complexity" evidence="1">
    <location>
        <begin position="41"/>
        <end position="62"/>
    </location>
</feature>
<reference evidence="2" key="1">
    <citation type="submission" date="2023-06" db="EMBL/GenBank/DDBJ databases">
        <title>Genome-scale phylogeny and comparative genomics of the fungal order Sordariales.</title>
        <authorList>
            <consortium name="Lawrence Berkeley National Laboratory"/>
            <person name="Hensen N."/>
            <person name="Bonometti L."/>
            <person name="Westerberg I."/>
            <person name="Brannstrom I.O."/>
            <person name="Guillou S."/>
            <person name="Cros-Aarteil S."/>
            <person name="Calhoun S."/>
            <person name="Haridas S."/>
            <person name="Kuo A."/>
            <person name="Mondo S."/>
            <person name="Pangilinan J."/>
            <person name="Riley R."/>
            <person name="Labutti K."/>
            <person name="Andreopoulos B."/>
            <person name="Lipzen A."/>
            <person name="Chen C."/>
            <person name="Yanf M."/>
            <person name="Daum C."/>
            <person name="Ng V."/>
            <person name="Clum A."/>
            <person name="Steindorff A."/>
            <person name="Ohm R."/>
            <person name="Martin F."/>
            <person name="Silar P."/>
            <person name="Natvig D."/>
            <person name="Lalanne C."/>
            <person name="Gautier V."/>
            <person name="Ament-Velasquez S.L."/>
            <person name="Kruys A."/>
            <person name="Hutchinson M.I."/>
            <person name="Powell A.J."/>
            <person name="Barry K."/>
            <person name="Miller A.N."/>
            <person name="Grigoriev I.V."/>
            <person name="Debuchy R."/>
            <person name="Gladieux P."/>
            <person name="Thoren M.H."/>
            <person name="Johannesson H."/>
        </authorList>
    </citation>
    <scope>NUCLEOTIDE SEQUENCE</scope>
    <source>
        <strain evidence="2">PSN4</strain>
    </source>
</reference>
<evidence type="ECO:0000313" key="2">
    <source>
        <dbReference type="EMBL" id="KAK1757893.1"/>
    </source>
</evidence>
<gene>
    <name evidence="2" type="ORF">QBC47DRAFT_443016</name>
</gene>
<dbReference type="AlphaFoldDB" id="A0AAJ0BIP5"/>